<protein>
    <submittedName>
        <fullName evidence="1">Uncharacterized protein</fullName>
    </submittedName>
</protein>
<reference evidence="1 2" key="1">
    <citation type="journal article" date="2017" name="Front. Microbiol.">
        <title>Global Survey and Genome Exploration of Bacteriophages Infecting the Lactic Acid Bacterium Streptococcus thermophilus.</title>
        <authorList>
            <person name="McDonnell B."/>
            <person name="Mahony J."/>
            <person name="Hanemaaijer L."/>
            <person name="Neve H."/>
            <person name="Noben J.-P."/>
            <person name="Lugli G.A."/>
            <person name="Ventura M."/>
            <person name="Kouwen T.R."/>
            <person name="van Sinderen D."/>
        </authorList>
    </citation>
    <scope>NUCLEOTIDE SEQUENCE [LARGE SCALE GENOMIC DNA]</scope>
</reference>
<name>A0A286QNW8_9CAUD</name>
<accession>A0A286QNW8</accession>
<organism evidence="1 2">
    <name type="scientific">Streptococcus phage P7151</name>
    <dbReference type="NCBI Taxonomy" id="1971424"/>
    <lineage>
        <taxon>Viruses</taxon>
        <taxon>Duplodnaviria</taxon>
        <taxon>Heunggongvirae</taxon>
        <taxon>Uroviricota</taxon>
        <taxon>Caudoviricetes</taxon>
        <taxon>Aliceevansviridae</taxon>
        <taxon>Moineauvirus</taxon>
        <taxon>Moineauvirus P7151</taxon>
    </lineage>
</organism>
<dbReference type="Proteomes" id="UP000225864">
    <property type="component" value="Segment"/>
</dbReference>
<sequence>MDIHTLLLQQFKTHHNSQRGQAYGLASIFLKKE</sequence>
<keyword evidence="2" id="KW-1185">Reference proteome</keyword>
<proteinExistence type="predicted"/>
<evidence type="ECO:0000313" key="2">
    <source>
        <dbReference type="Proteomes" id="UP000225864"/>
    </source>
</evidence>
<evidence type="ECO:0000313" key="1">
    <source>
        <dbReference type="EMBL" id="ARU13632.1"/>
    </source>
</evidence>
<gene>
    <name evidence="1" type="ORF">P7151_15</name>
</gene>
<dbReference type="EMBL" id="KY705265">
    <property type="protein sequence ID" value="ARU13632.1"/>
    <property type="molecule type" value="Genomic_DNA"/>
</dbReference>